<organism evidence="1">
    <name type="scientific">viral metagenome</name>
    <dbReference type="NCBI Taxonomy" id="1070528"/>
    <lineage>
        <taxon>unclassified sequences</taxon>
        <taxon>metagenomes</taxon>
        <taxon>organismal metagenomes</taxon>
    </lineage>
</organism>
<evidence type="ECO:0000313" key="1">
    <source>
        <dbReference type="EMBL" id="QHU02149.1"/>
    </source>
</evidence>
<sequence>MNCGECCMCWCCSLYGSYCVLFCGALCKEIYTERVGEYKKIRDEYDNIPKQVSSNIEMKKERFVRSHLHTIKEETVGYRNYRFTSIV</sequence>
<dbReference type="EMBL" id="MN740355">
    <property type="protein sequence ID" value="QHU02149.1"/>
    <property type="molecule type" value="Genomic_DNA"/>
</dbReference>
<protein>
    <submittedName>
        <fullName evidence="1">Uncharacterized protein</fullName>
    </submittedName>
</protein>
<proteinExistence type="predicted"/>
<dbReference type="AlphaFoldDB" id="A0A6C0J936"/>
<name>A0A6C0J936_9ZZZZ</name>
<reference evidence="1" key="1">
    <citation type="journal article" date="2020" name="Nature">
        <title>Giant virus diversity and host interactions through global metagenomics.</title>
        <authorList>
            <person name="Schulz F."/>
            <person name="Roux S."/>
            <person name="Paez-Espino D."/>
            <person name="Jungbluth S."/>
            <person name="Walsh D.A."/>
            <person name="Denef V.J."/>
            <person name="McMahon K.D."/>
            <person name="Konstantinidis K.T."/>
            <person name="Eloe-Fadrosh E.A."/>
            <person name="Kyrpides N.C."/>
            <person name="Woyke T."/>
        </authorList>
    </citation>
    <scope>NUCLEOTIDE SEQUENCE</scope>
    <source>
        <strain evidence="1">GVMAG-M-3300025880-75</strain>
    </source>
</reference>
<accession>A0A6C0J936</accession>